<feature type="transmembrane region" description="Helical" evidence="5">
    <location>
        <begin position="389"/>
        <end position="409"/>
    </location>
</feature>
<dbReference type="EMBL" id="JANUAE010000002">
    <property type="protein sequence ID" value="MCS3709289.1"/>
    <property type="molecule type" value="Genomic_DNA"/>
</dbReference>
<evidence type="ECO:0000313" key="10">
    <source>
        <dbReference type="Proteomes" id="UP001155027"/>
    </source>
</evidence>
<dbReference type="RefSeq" id="WP_013062194.1">
    <property type="nucleotide sequence ID" value="NZ_CALTRY010000008.1"/>
</dbReference>
<dbReference type="SUPFAM" id="SSF103473">
    <property type="entry name" value="MFS general substrate transporter"/>
    <property type="match status" value="2"/>
</dbReference>
<dbReference type="EMBL" id="JANTZM010000004">
    <property type="protein sequence ID" value="MCS4157021.1"/>
    <property type="molecule type" value="Genomic_DNA"/>
</dbReference>
<organism evidence="7 10">
    <name type="scientific">Salinibacter ruber</name>
    <dbReference type="NCBI Taxonomy" id="146919"/>
    <lineage>
        <taxon>Bacteria</taxon>
        <taxon>Pseudomonadati</taxon>
        <taxon>Rhodothermota</taxon>
        <taxon>Rhodothermia</taxon>
        <taxon>Rhodothermales</taxon>
        <taxon>Salinibacteraceae</taxon>
        <taxon>Salinibacter</taxon>
    </lineage>
</organism>
<dbReference type="GO" id="GO:0022857">
    <property type="term" value="F:transmembrane transporter activity"/>
    <property type="evidence" value="ECO:0007669"/>
    <property type="project" value="InterPro"/>
</dbReference>
<feature type="transmembrane region" description="Helical" evidence="5">
    <location>
        <begin position="91"/>
        <end position="115"/>
    </location>
</feature>
<evidence type="ECO:0000256" key="1">
    <source>
        <dbReference type="ARBA" id="ARBA00004141"/>
    </source>
</evidence>
<feature type="transmembrane region" description="Helical" evidence="5">
    <location>
        <begin position="193"/>
        <end position="211"/>
    </location>
</feature>
<dbReference type="CDD" id="cd17325">
    <property type="entry name" value="MFS_MdtG_SLC18_like"/>
    <property type="match status" value="1"/>
</dbReference>
<dbReference type="PROSITE" id="PS00216">
    <property type="entry name" value="SUGAR_TRANSPORT_1"/>
    <property type="match status" value="2"/>
</dbReference>
<dbReference type="Gene3D" id="1.20.1250.20">
    <property type="entry name" value="MFS general substrate transporter like domains"/>
    <property type="match status" value="2"/>
</dbReference>
<feature type="transmembrane region" description="Helical" evidence="5">
    <location>
        <begin position="121"/>
        <end position="141"/>
    </location>
</feature>
<evidence type="ECO:0000313" key="7">
    <source>
        <dbReference type="EMBL" id="MCS3677058.1"/>
    </source>
</evidence>
<keyword evidence="2 5" id="KW-0812">Transmembrane</keyword>
<dbReference type="GO" id="GO:0016020">
    <property type="term" value="C:membrane"/>
    <property type="evidence" value="ECO:0007669"/>
    <property type="project" value="UniProtKB-SubCell"/>
</dbReference>
<evidence type="ECO:0000313" key="8">
    <source>
        <dbReference type="EMBL" id="MCS3709289.1"/>
    </source>
</evidence>
<dbReference type="PROSITE" id="PS50850">
    <property type="entry name" value="MFS"/>
    <property type="match status" value="1"/>
</dbReference>
<dbReference type="PANTHER" id="PTHR23518">
    <property type="entry name" value="C-METHYLTRANSFERASE"/>
    <property type="match status" value="1"/>
</dbReference>
<keyword evidence="3 5" id="KW-1133">Transmembrane helix</keyword>
<name>A0A9X2PWZ4_9BACT</name>
<feature type="domain" description="Major facilitator superfamily (MFS) profile" evidence="6">
    <location>
        <begin position="17"/>
        <end position="417"/>
    </location>
</feature>
<feature type="transmembrane region" description="Helical" evidence="5">
    <location>
        <begin position="365"/>
        <end position="383"/>
    </location>
</feature>
<feature type="transmembrane region" description="Helical" evidence="5">
    <location>
        <begin position="273"/>
        <end position="293"/>
    </location>
</feature>
<dbReference type="GeneID" id="83728667"/>
<gene>
    <name evidence="8" type="ORF">GGP61_000884</name>
    <name evidence="7" type="ORF">GGP71_000965</name>
    <name evidence="9" type="ORF">GGP99_000975</name>
</gene>
<dbReference type="InterPro" id="IPR036259">
    <property type="entry name" value="MFS_trans_sf"/>
</dbReference>
<comment type="caution">
    <text evidence="7">The sequence shown here is derived from an EMBL/GenBank/DDBJ whole genome shotgun (WGS) entry which is preliminary data.</text>
</comment>
<sequence>MDDRTSSGGQLFGVDRRVLALALARMADAVGNSFLIIVLPLYVASEAVGGRIFGVPASMVAGVVLALFGIASSIAQPLAGRLSDRAGRRKIFVIGGLVVLGAINLAFAAATAYWHLFVLRVVQGLAAAFTITASLAIVNELSDAGSRGGNMGVYNSFRLIGFGAGPLLASVLLEMGPFTMPGGAEVTGFEATFAVAAATAFLGTGLVGVLVQDPEGTAPTERRLALRVWDRSGSGWRLDTIFALGVATLIMASCMALLSAIEPEVNARLGQGPFLFAVEFVALIAALAALQPVVGRASDRMGRKWFIVLGLMGLVPTTLLQGVVGAPWQMIVVRMLQGGAGALVFAPALALAGDHTEQGQSGAQLAVLTVAFGLGISSGQLMAGFFVSFGFIVPFGIGSLLAVGAAVLVGTQVDEAEPAPSAA</sequence>
<reference evidence="7" key="1">
    <citation type="submission" date="2022-08" db="EMBL/GenBank/DDBJ databases">
        <title>Genomic Encyclopedia of Type Strains, Phase V (KMG-V): Genome sequencing to study the core and pangenomes of soil and plant-associated prokaryotes.</title>
        <authorList>
            <person name="Whitman W."/>
        </authorList>
    </citation>
    <scope>NUCLEOTIDE SEQUENCE</scope>
    <source>
        <strain evidence="7">0</strain>
        <strain evidence="9">SP3002</strain>
        <strain evidence="8">SP3049</strain>
    </source>
</reference>
<dbReference type="EMBL" id="JANUAU010000002">
    <property type="protein sequence ID" value="MCS3677058.1"/>
    <property type="molecule type" value="Genomic_DNA"/>
</dbReference>
<feature type="transmembrane region" description="Helical" evidence="5">
    <location>
        <begin position="241"/>
        <end position="261"/>
    </location>
</feature>
<dbReference type="Proteomes" id="UP001155027">
    <property type="component" value="Unassembled WGS sequence"/>
</dbReference>
<evidence type="ECO:0000256" key="3">
    <source>
        <dbReference type="ARBA" id="ARBA00022989"/>
    </source>
</evidence>
<keyword evidence="4 5" id="KW-0472">Membrane</keyword>
<feature type="transmembrane region" description="Helical" evidence="5">
    <location>
        <begin position="331"/>
        <end position="353"/>
    </location>
</feature>
<evidence type="ECO:0000256" key="5">
    <source>
        <dbReference type="SAM" id="Phobius"/>
    </source>
</evidence>
<comment type="subcellular location">
    <subcellularLocation>
        <location evidence="1">Membrane</location>
        <topology evidence="1">Multi-pass membrane protein</topology>
    </subcellularLocation>
</comment>
<dbReference type="AlphaFoldDB" id="A0A9X2PWZ4"/>
<dbReference type="Pfam" id="PF07690">
    <property type="entry name" value="MFS_1"/>
    <property type="match status" value="2"/>
</dbReference>
<feature type="transmembrane region" description="Helical" evidence="5">
    <location>
        <begin position="305"/>
        <end position="325"/>
    </location>
</feature>
<dbReference type="PANTHER" id="PTHR23518:SF2">
    <property type="entry name" value="MAJOR FACILITATOR SUPERFAMILY TRANSPORTER"/>
    <property type="match status" value="1"/>
</dbReference>
<feature type="transmembrane region" description="Helical" evidence="5">
    <location>
        <begin position="21"/>
        <end position="43"/>
    </location>
</feature>
<proteinExistence type="predicted"/>
<feature type="transmembrane region" description="Helical" evidence="5">
    <location>
        <begin position="153"/>
        <end position="173"/>
    </location>
</feature>
<accession>A0A9X2PWZ4</accession>
<feature type="transmembrane region" description="Helical" evidence="5">
    <location>
        <begin position="55"/>
        <end position="79"/>
    </location>
</feature>
<evidence type="ECO:0000259" key="6">
    <source>
        <dbReference type="PROSITE" id="PS50850"/>
    </source>
</evidence>
<evidence type="ECO:0000256" key="2">
    <source>
        <dbReference type="ARBA" id="ARBA00022692"/>
    </source>
</evidence>
<dbReference type="InterPro" id="IPR005829">
    <property type="entry name" value="Sugar_transporter_CS"/>
</dbReference>
<evidence type="ECO:0000256" key="4">
    <source>
        <dbReference type="ARBA" id="ARBA00023136"/>
    </source>
</evidence>
<evidence type="ECO:0000313" key="9">
    <source>
        <dbReference type="EMBL" id="MCS4157021.1"/>
    </source>
</evidence>
<protein>
    <submittedName>
        <fullName evidence="7">MFS family permease</fullName>
    </submittedName>
</protein>
<dbReference type="InterPro" id="IPR011701">
    <property type="entry name" value="MFS"/>
</dbReference>
<dbReference type="Proteomes" id="UP001155110">
    <property type="component" value="Unassembled WGS sequence"/>
</dbReference>
<dbReference type="InterPro" id="IPR020846">
    <property type="entry name" value="MFS_dom"/>
</dbReference>
<dbReference type="Proteomes" id="UP001155057">
    <property type="component" value="Unassembled WGS sequence"/>
</dbReference>